<evidence type="ECO:0000313" key="2">
    <source>
        <dbReference type="EMBL" id="CAD7001376.1"/>
    </source>
</evidence>
<feature type="region of interest" description="Disordered" evidence="1">
    <location>
        <begin position="10"/>
        <end position="41"/>
    </location>
</feature>
<feature type="non-terminal residue" evidence="2">
    <location>
        <position position="1"/>
    </location>
</feature>
<evidence type="ECO:0000256" key="1">
    <source>
        <dbReference type="SAM" id="MobiDB-lite"/>
    </source>
</evidence>
<proteinExistence type="predicted"/>
<accession>A0A811UUH7</accession>
<gene>
    <name evidence="2" type="ORF">CCAP1982_LOCUS9873</name>
</gene>
<evidence type="ECO:0000313" key="3">
    <source>
        <dbReference type="Proteomes" id="UP000606786"/>
    </source>
</evidence>
<dbReference type="EMBL" id="CAJHJT010000023">
    <property type="protein sequence ID" value="CAD7001376.1"/>
    <property type="molecule type" value="Genomic_DNA"/>
</dbReference>
<name>A0A811UUH7_CERCA</name>
<comment type="caution">
    <text evidence="2">The sequence shown here is derived from an EMBL/GenBank/DDBJ whole genome shotgun (WGS) entry which is preliminary data.</text>
</comment>
<reference evidence="2" key="1">
    <citation type="submission" date="2020-11" db="EMBL/GenBank/DDBJ databases">
        <authorList>
            <person name="Whitehead M."/>
        </authorList>
    </citation>
    <scope>NUCLEOTIDE SEQUENCE</scope>
    <source>
        <strain evidence="2">EGII</strain>
    </source>
</reference>
<dbReference type="AlphaFoldDB" id="A0A811UUH7"/>
<protein>
    <submittedName>
        <fullName evidence="2">(Mediterranean fruit fly) hypothetical protein</fullName>
    </submittedName>
</protein>
<organism evidence="2 3">
    <name type="scientific">Ceratitis capitata</name>
    <name type="common">Mediterranean fruit fly</name>
    <name type="synonym">Tephritis capitata</name>
    <dbReference type="NCBI Taxonomy" id="7213"/>
    <lineage>
        <taxon>Eukaryota</taxon>
        <taxon>Metazoa</taxon>
        <taxon>Ecdysozoa</taxon>
        <taxon>Arthropoda</taxon>
        <taxon>Hexapoda</taxon>
        <taxon>Insecta</taxon>
        <taxon>Pterygota</taxon>
        <taxon>Neoptera</taxon>
        <taxon>Endopterygota</taxon>
        <taxon>Diptera</taxon>
        <taxon>Brachycera</taxon>
        <taxon>Muscomorpha</taxon>
        <taxon>Tephritoidea</taxon>
        <taxon>Tephritidae</taxon>
        <taxon>Ceratitis</taxon>
        <taxon>Ceratitis</taxon>
    </lineage>
</organism>
<sequence>IRQNTCQTLEIGEQIEETQSDTAQSEAGAVSKCSSFQDNGQTPNVLADEVIPSTRELEEQLLRMGSNSEGLMLSYFEEHTGKDSFIYWICYNISQTISVHILRTKFQT</sequence>
<keyword evidence="3" id="KW-1185">Reference proteome</keyword>
<dbReference type="Proteomes" id="UP000606786">
    <property type="component" value="Unassembled WGS sequence"/>
</dbReference>
<feature type="compositionally biased region" description="Polar residues" evidence="1">
    <location>
        <begin position="32"/>
        <end position="41"/>
    </location>
</feature>